<dbReference type="Proteomes" id="UP000012371">
    <property type="component" value="Unassembled WGS sequence"/>
</dbReference>
<organism evidence="1 2">
    <name type="scientific">Leptospira terpstrae serovar Hualin str. LT 11-33 = ATCC 700639</name>
    <dbReference type="NCBI Taxonomy" id="1257025"/>
    <lineage>
        <taxon>Bacteria</taxon>
        <taxon>Pseudomonadati</taxon>
        <taxon>Spirochaetota</taxon>
        <taxon>Spirochaetia</taxon>
        <taxon>Leptospirales</taxon>
        <taxon>Leptospiraceae</taxon>
        <taxon>Leptospira</taxon>
    </lineage>
</organism>
<reference evidence="1" key="1">
    <citation type="submission" date="2013-03" db="EMBL/GenBank/DDBJ databases">
        <authorList>
            <person name="Harkins D.M."/>
            <person name="Durkin A.S."/>
            <person name="Brinkac L.M."/>
            <person name="Haft D.H."/>
            <person name="Selengut J.D."/>
            <person name="Sanka R."/>
            <person name="DePew J."/>
            <person name="Purushe J."/>
            <person name="Hartskeerl R.A."/>
            <person name="Ahmed A."/>
            <person name="van der Linden H."/>
            <person name="Goris M.G.A."/>
            <person name="Vinetz J.M."/>
            <person name="Sutton G.G."/>
            <person name="Nierman W.C."/>
            <person name="Fouts D.E."/>
        </authorList>
    </citation>
    <scope>NUCLEOTIDE SEQUENCE [LARGE SCALE GENOMIC DNA]</scope>
    <source>
        <strain evidence="1">LT 11-33</strain>
    </source>
</reference>
<proteinExistence type="predicted"/>
<evidence type="ECO:0000313" key="1">
    <source>
        <dbReference type="EMBL" id="EMY62131.1"/>
    </source>
</evidence>
<comment type="caution">
    <text evidence="1">The sequence shown here is derived from an EMBL/GenBank/DDBJ whole genome shotgun (WGS) entry which is preliminary data.</text>
</comment>
<dbReference type="EMBL" id="AOGW02000009">
    <property type="protein sequence ID" value="EMY62131.1"/>
    <property type="molecule type" value="Genomic_DNA"/>
</dbReference>
<evidence type="ECO:0000313" key="2">
    <source>
        <dbReference type="Proteomes" id="UP000012371"/>
    </source>
</evidence>
<dbReference type="AlphaFoldDB" id="N1W372"/>
<accession>N1W372</accession>
<gene>
    <name evidence="1" type="ORF">LEP1GSC203_3675</name>
</gene>
<keyword evidence="2" id="KW-1185">Reference proteome</keyword>
<sequence>MEAPSTSIGLRDKSPFENYSLFRIDPKRVSNRLILDTR</sequence>
<protein>
    <submittedName>
        <fullName evidence="1">Uncharacterized protein</fullName>
    </submittedName>
</protein>
<name>N1W372_9LEPT</name>